<sequence length="219" mass="25590">MDESSWISEALAMKSVEDESTLEDLMMTEFEISHLLSTDQYSDTFSVKKSLQIDDERENDLDDFTQVRDFLVQLLEEQCEINNWKAFVPGVHDKSSMFYSPTKQRISMYDYISRIIRLLDVSVSSYIAAAEYLRRLVTKYPDLFISHFNVHRLFITALQLGIKYAEDVPYNTQSMMKVGGLSSMKEICTLEKYMLHLLDYKLYISSDIFNHTMQLIKSC</sequence>
<dbReference type="Gene3D" id="1.10.472.10">
    <property type="entry name" value="Cyclin-like"/>
    <property type="match status" value="1"/>
</dbReference>
<organism evidence="1">
    <name type="scientific">Timspurckia oligopyrenoides</name>
    <dbReference type="NCBI Taxonomy" id="708627"/>
    <lineage>
        <taxon>Eukaryota</taxon>
        <taxon>Rhodophyta</taxon>
        <taxon>Bangiophyceae</taxon>
        <taxon>Porphyridiales</taxon>
        <taxon>Porphyridiaceae</taxon>
        <taxon>Timspurckia</taxon>
    </lineage>
</organism>
<protein>
    <recommendedName>
        <fullName evidence="2">Cyclin N-terminal domain-containing protein</fullName>
    </recommendedName>
</protein>
<evidence type="ECO:0008006" key="2">
    <source>
        <dbReference type="Google" id="ProtNLM"/>
    </source>
</evidence>
<reference evidence="1" key="1">
    <citation type="submission" date="2021-01" db="EMBL/GenBank/DDBJ databases">
        <authorList>
            <person name="Corre E."/>
            <person name="Pelletier E."/>
            <person name="Niang G."/>
            <person name="Scheremetjew M."/>
            <person name="Finn R."/>
            <person name="Kale V."/>
            <person name="Holt S."/>
            <person name="Cochrane G."/>
            <person name="Meng A."/>
            <person name="Brown T."/>
            <person name="Cohen L."/>
        </authorList>
    </citation>
    <scope>NUCLEOTIDE SEQUENCE</scope>
    <source>
        <strain evidence="1">CCMP3278</strain>
    </source>
</reference>
<proteinExistence type="predicted"/>
<dbReference type="Pfam" id="PF08613">
    <property type="entry name" value="Cyclin"/>
    <property type="match status" value="1"/>
</dbReference>
<gene>
    <name evidence="1" type="ORF">TOLI1172_LOCUS7433</name>
</gene>
<name>A0A7S0ZIN0_9RHOD</name>
<evidence type="ECO:0000313" key="1">
    <source>
        <dbReference type="EMBL" id="CAD8823037.1"/>
    </source>
</evidence>
<dbReference type="AlphaFoldDB" id="A0A7S0ZIN0"/>
<dbReference type="PANTHER" id="PTHR15615">
    <property type="match status" value="1"/>
</dbReference>
<dbReference type="InterPro" id="IPR013922">
    <property type="entry name" value="Cyclin_PHO80-like"/>
</dbReference>
<dbReference type="PANTHER" id="PTHR15615:SF108">
    <property type="entry name" value="PROTEIN CNPPD1"/>
    <property type="match status" value="1"/>
</dbReference>
<dbReference type="SUPFAM" id="SSF47954">
    <property type="entry name" value="Cyclin-like"/>
    <property type="match status" value="1"/>
</dbReference>
<dbReference type="GO" id="GO:0019901">
    <property type="term" value="F:protein kinase binding"/>
    <property type="evidence" value="ECO:0007669"/>
    <property type="project" value="InterPro"/>
</dbReference>
<dbReference type="InterPro" id="IPR036915">
    <property type="entry name" value="Cyclin-like_sf"/>
</dbReference>
<dbReference type="EMBL" id="HBFP01010346">
    <property type="protein sequence ID" value="CAD8823037.1"/>
    <property type="molecule type" value="Transcribed_RNA"/>
</dbReference>
<accession>A0A7S0ZIN0</accession>